<comment type="caution">
    <text evidence="1">The sequence shown here is derived from an EMBL/GenBank/DDBJ whole genome shotgun (WGS) entry which is preliminary data.</text>
</comment>
<gene>
    <name evidence="1" type="ORF">UMC4404_09351</name>
</gene>
<dbReference type="Proteomes" id="UP000049685">
    <property type="component" value="Unassembled WGS sequence"/>
</dbReference>
<dbReference type="RefSeq" id="WP_057557975.1">
    <property type="nucleotide sequence ID" value="NZ_CDNY01000003.1"/>
</dbReference>
<accession>A0A9P1L428</accession>
<sequence>MEKKELFKKVEGRLHNYKFLEAQISNIELDIKKEKLEYRGCGAISYDERTGVTYNISRIVEKEVIAKEKKIAKLMQSKLEKEIEKEKIENSLSCLDHNETNFFKLFYNSKSKNNMKYISIKLHMDRSHCYKIRERLVYKVMGMLYPNYEELPLFNEYDIKPNTFTTL</sequence>
<reference evidence="2" key="1">
    <citation type="submission" date="2015-01" db="EMBL/GenBank/DDBJ databases">
        <authorList>
            <person name="Aslett A.Martin."/>
            <person name="De Silva Nishadi"/>
        </authorList>
    </citation>
    <scope>NUCLEOTIDE SEQUENCE [LARGE SCALE GENOMIC DNA]</scope>
    <source>
        <strain evidence="2">UMC4404</strain>
    </source>
</reference>
<evidence type="ECO:0000313" key="2">
    <source>
        <dbReference type="Proteomes" id="UP000049685"/>
    </source>
</evidence>
<protein>
    <submittedName>
        <fullName evidence="1">Sigma factor</fullName>
    </submittedName>
</protein>
<name>A0A9P1L428_PARSO</name>
<proteinExistence type="predicted"/>
<organism evidence="1 2">
    <name type="scientific">Paraclostridium sordellii</name>
    <name type="common">Clostridium sordellii</name>
    <dbReference type="NCBI Taxonomy" id="1505"/>
    <lineage>
        <taxon>Bacteria</taxon>
        <taxon>Bacillati</taxon>
        <taxon>Bacillota</taxon>
        <taxon>Clostridia</taxon>
        <taxon>Peptostreptococcales</taxon>
        <taxon>Peptostreptococcaceae</taxon>
        <taxon>Paraclostridium</taxon>
    </lineage>
</organism>
<evidence type="ECO:0000313" key="1">
    <source>
        <dbReference type="EMBL" id="CEO32955.1"/>
    </source>
</evidence>
<dbReference type="EMBL" id="CDNY01000003">
    <property type="protein sequence ID" value="CEO32955.1"/>
    <property type="molecule type" value="Genomic_DNA"/>
</dbReference>
<dbReference type="AlphaFoldDB" id="A0A9P1L428"/>